<keyword evidence="1" id="KW-0805">Transcription regulation</keyword>
<dbReference type="InterPro" id="IPR012925">
    <property type="entry name" value="TipAS_dom"/>
</dbReference>
<dbReference type="EMBL" id="MKGH01000048">
    <property type="protein sequence ID" value="PKX76450.1"/>
    <property type="molecule type" value="Genomic_DNA"/>
</dbReference>
<name>A0AAX0V8M6_LATSK</name>
<organism evidence="5 6">
    <name type="scientific">Latilactobacillus sakei</name>
    <name type="common">Lactobacillus sakei</name>
    <dbReference type="NCBI Taxonomy" id="1599"/>
    <lineage>
        <taxon>Bacteria</taxon>
        <taxon>Bacillati</taxon>
        <taxon>Bacillota</taxon>
        <taxon>Bacilli</taxon>
        <taxon>Lactobacillales</taxon>
        <taxon>Lactobacillaceae</taxon>
        <taxon>Latilactobacillus</taxon>
    </lineage>
</organism>
<evidence type="ECO:0000313" key="5">
    <source>
        <dbReference type="EMBL" id="PKX76450.1"/>
    </source>
</evidence>
<dbReference type="Gene3D" id="1.10.1660.10">
    <property type="match status" value="1"/>
</dbReference>
<feature type="domain" description="HTH merR-type" evidence="4">
    <location>
        <begin position="4"/>
        <end position="72"/>
    </location>
</feature>
<evidence type="ECO:0000313" key="6">
    <source>
        <dbReference type="Proteomes" id="UP000234349"/>
    </source>
</evidence>
<reference evidence="5 6" key="1">
    <citation type="submission" date="2016-09" db="EMBL/GenBank/DDBJ databases">
        <authorList>
            <person name="Inglin R.C."/>
        </authorList>
    </citation>
    <scope>NUCLEOTIDE SEQUENCE [LARGE SCALE GENOMIC DNA]</scope>
    <source>
        <strain evidence="5 6">RI-517</strain>
    </source>
</reference>
<keyword evidence="2" id="KW-0238">DNA-binding</keyword>
<evidence type="ECO:0000256" key="2">
    <source>
        <dbReference type="ARBA" id="ARBA00023125"/>
    </source>
</evidence>
<dbReference type="GO" id="GO:0003677">
    <property type="term" value="F:DNA binding"/>
    <property type="evidence" value="ECO:0007669"/>
    <property type="project" value="UniProtKB-KW"/>
</dbReference>
<dbReference type="AlphaFoldDB" id="A0AAX0V8M6"/>
<dbReference type="InterPro" id="IPR000551">
    <property type="entry name" value="MerR-type_HTH_dom"/>
</dbReference>
<proteinExistence type="predicted"/>
<dbReference type="PANTHER" id="PTHR30204">
    <property type="entry name" value="REDOX-CYCLING DRUG-SENSING TRANSCRIPTIONAL ACTIVATOR SOXR"/>
    <property type="match status" value="1"/>
</dbReference>
<gene>
    <name evidence="5" type="ORF">CUR37_09185</name>
</gene>
<dbReference type="InterPro" id="IPR009061">
    <property type="entry name" value="DNA-bd_dom_put_sf"/>
</dbReference>
<dbReference type="PROSITE" id="PS50937">
    <property type="entry name" value="HTH_MERR_2"/>
    <property type="match status" value="1"/>
</dbReference>
<dbReference type="SUPFAM" id="SSF46955">
    <property type="entry name" value="Putative DNA-binding domain"/>
    <property type="match status" value="1"/>
</dbReference>
<dbReference type="CDD" id="cd01106">
    <property type="entry name" value="HTH_TipAL-Mta"/>
    <property type="match status" value="1"/>
</dbReference>
<dbReference type="InterPro" id="IPR036244">
    <property type="entry name" value="TipA-like_antibiotic-bd"/>
</dbReference>
<dbReference type="PANTHER" id="PTHR30204:SF94">
    <property type="entry name" value="HEAVY METAL-DEPENDENT TRANSCRIPTIONAL REGULATOR HI_0293-RELATED"/>
    <property type="match status" value="1"/>
</dbReference>
<dbReference type="Pfam" id="PF07739">
    <property type="entry name" value="TipAS"/>
    <property type="match status" value="1"/>
</dbReference>
<dbReference type="GO" id="GO:0003700">
    <property type="term" value="F:DNA-binding transcription factor activity"/>
    <property type="evidence" value="ECO:0007669"/>
    <property type="project" value="InterPro"/>
</dbReference>
<dbReference type="Gene3D" id="1.10.490.50">
    <property type="entry name" value="Antibiotic binding domain of TipA-like multidrug resistance regulators"/>
    <property type="match status" value="1"/>
</dbReference>
<dbReference type="InterPro" id="IPR047057">
    <property type="entry name" value="MerR_fam"/>
</dbReference>
<accession>A0AAX0V8M6</accession>
<evidence type="ECO:0000256" key="3">
    <source>
        <dbReference type="ARBA" id="ARBA00023163"/>
    </source>
</evidence>
<comment type="caution">
    <text evidence="5">The sequence shown here is derived from an EMBL/GenBank/DDBJ whole genome shotgun (WGS) entry which is preliminary data.</text>
</comment>
<dbReference type="PRINTS" id="PR00040">
    <property type="entry name" value="HTHMERR"/>
</dbReference>
<evidence type="ECO:0000256" key="1">
    <source>
        <dbReference type="ARBA" id="ARBA00023015"/>
    </source>
</evidence>
<keyword evidence="3" id="KW-0804">Transcription</keyword>
<dbReference type="SMART" id="SM00422">
    <property type="entry name" value="HTH_MERR"/>
    <property type="match status" value="1"/>
</dbReference>
<evidence type="ECO:0000259" key="4">
    <source>
        <dbReference type="PROSITE" id="PS50937"/>
    </source>
</evidence>
<dbReference type="Proteomes" id="UP000234349">
    <property type="component" value="Unassembled WGS sequence"/>
</dbReference>
<sequence length="255" mass="28502">MAMNYQIKAFAELTGVSERTLRYYHERGLLVPAVASNGYRSYSSQDADRLQLILMYRQLQFSLAEIQQLLALPPAERLTHLAAKRDELTKQQAVLTATLAQLDVTLQNQTGGSQMTDQTKFEQFKQQAIAENDQRYGQEVAANYGEQAKQEADQHFAGLTKAQYATMQATEANLTTALQTYLAQPQLPSEAAQAAFKAHQTWLQTATPRYSLAMHRGLAAMYVADERFVAYYTKLVGNSKAAALKAIIEYYAIEA</sequence>
<protein>
    <submittedName>
        <fullName evidence="5">MerR family transcriptional regulator</fullName>
    </submittedName>
</protein>
<dbReference type="SUPFAM" id="SSF89082">
    <property type="entry name" value="Antibiotic binding domain of TipA-like multidrug resistance regulators"/>
    <property type="match status" value="1"/>
</dbReference>
<dbReference type="Pfam" id="PF13411">
    <property type="entry name" value="MerR_1"/>
    <property type="match status" value="1"/>
</dbReference>